<name>A0A7W8TVL3_9MICC</name>
<dbReference type="Gene3D" id="1.10.10.2840">
    <property type="entry name" value="PucR C-terminal helix-turn-helix domain"/>
    <property type="match status" value="1"/>
</dbReference>
<feature type="domain" description="PucR C-terminal helix-turn-helix" evidence="1">
    <location>
        <begin position="274"/>
        <end position="331"/>
    </location>
</feature>
<dbReference type="PANTHER" id="PTHR33744">
    <property type="entry name" value="CARBOHYDRATE DIACID REGULATOR"/>
    <property type="match status" value="1"/>
</dbReference>
<proteinExistence type="predicted"/>
<gene>
    <name evidence="2" type="ORF">HD598_001607</name>
</gene>
<organism evidence="2 3">
    <name type="scientific">Neomicrococcus aestuarii</name>
    <dbReference type="NCBI Taxonomy" id="556325"/>
    <lineage>
        <taxon>Bacteria</taxon>
        <taxon>Bacillati</taxon>
        <taxon>Actinomycetota</taxon>
        <taxon>Actinomycetes</taxon>
        <taxon>Micrococcales</taxon>
        <taxon>Micrococcaceae</taxon>
        <taxon>Neomicrococcus</taxon>
    </lineage>
</organism>
<dbReference type="PANTHER" id="PTHR33744:SF1">
    <property type="entry name" value="DNA-BINDING TRANSCRIPTIONAL ACTIVATOR ADER"/>
    <property type="match status" value="1"/>
</dbReference>
<reference evidence="2 3" key="1">
    <citation type="submission" date="2020-08" db="EMBL/GenBank/DDBJ databases">
        <title>Sequencing the genomes of 1000 actinobacteria strains.</title>
        <authorList>
            <person name="Klenk H.-P."/>
        </authorList>
    </citation>
    <scope>NUCLEOTIDE SEQUENCE [LARGE SCALE GENOMIC DNA]</scope>
    <source>
        <strain evidence="2 3">DSM 105783</strain>
    </source>
</reference>
<evidence type="ECO:0000259" key="1">
    <source>
        <dbReference type="Pfam" id="PF13556"/>
    </source>
</evidence>
<dbReference type="EMBL" id="JACHDR010000001">
    <property type="protein sequence ID" value="MBB5512920.1"/>
    <property type="molecule type" value="Genomic_DNA"/>
</dbReference>
<dbReference type="InterPro" id="IPR025736">
    <property type="entry name" value="PucR_C-HTH_dom"/>
</dbReference>
<comment type="caution">
    <text evidence="2">The sequence shown here is derived from an EMBL/GenBank/DDBJ whole genome shotgun (WGS) entry which is preliminary data.</text>
</comment>
<dbReference type="AlphaFoldDB" id="A0A7W8TVL3"/>
<evidence type="ECO:0000313" key="3">
    <source>
        <dbReference type="Proteomes" id="UP000580797"/>
    </source>
</evidence>
<dbReference type="RefSeq" id="WP_183665045.1">
    <property type="nucleotide sequence ID" value="NZ_BAAARH010000021.1"/>
</dbReference>
<sequence>MELIAQTLDAQAVLYDHSGEVLAKSASKLATKETADVDKVPHQADAVVVIAGNITATLEISATTQPVELLQSATSRTAEVLSIALAHLLRPSSSHIVEQRLIRAIMEDALYATLANLWDRANVPLGPFAIFVVRPFNSGTLNTSVYAAVRRILGHGAMDSVGTDLIGVIPLPDAGTRAAREKFAASLNSIATKFPSRAVVSTLSWNQTFAYLSYTDAVAVLNDEHFSNAGVIDSMRHYPTRALRNLENQYFSRSYIHAQVEPLRLWDEKHSTQLVDTLTTWLDRACNTTETAAVLHVERQTLHKRLTKIFEILEGDPRHDADLLGLHLALRMSQLRTEI</sequence>
<protein>
    <recommendedName>
        <fullName evidence="1">PucR C-terminal helix-turn-helix domain-containing protein</fullName>
    </recommendedName>
</protein>
<dbReference type="Proteomes" id="UP000580797">
    <property type="component" value="Unassembled WGS sequence"/>
</dbReference>
<dbReference type="InterPro" id="IPR042070">
    <property type="entry name" value="PucR_C-HTH_sf"/>
</dbReference>
<evidence type="ECO:0000313" key="2">
    <source>
        <dbReference type="EMBL" id="MBB5512920.1"/>
    </source>
</evidence>
<accession>A0A7W8TVL3</accession>
<dbReference type="Pfam" id="PF13556">
    <property type="entry name" value="HTH_30"/>
    <property type="match status" value="1"/>
</dbReference>
<dbReference type="InterPro" id="IPR051448">
    <property type="entry name" value="CdaR-like_regulators"/>
</dbReference>